<evidence type="ECO:0000313" key="3">
    <source>
        <dbReference type="Proteomes" id="UP001228504"/>
    </source>
</evidence>
<dbReference type="InterPro" id="IPR010024">
    <property type="entry name" value="CHP16711"/>
</dbReference>
<dbReference type="NCBIfam" id="TIGR01671">
    <property type="entry name" value="phage_TIGR01671"/>
    <property type="match status" value="1"/>
</dbReference>
<dbReference type="InterPro" id="IPR019096">
    <property type="entry name" value="YopX_protein"/>
</dbReference>
<dbReference type="Proteomes" id="UP001228504">
    <property type="component" value="Unassembled WGS sequence"/>
</dbReference>
<dbReference type="Gene3D" id="2.30.30.290">
    <property type="entry name" value="YopX-like domains"/>
    <property type="match status" value="1"/>
</dbReference>
<dbReference type="Pfam" id="PF09643">
    <property type="entry name" value="YopX"/>
    <property type="match status" value="1"/>
</dbReference>
<keyword evidence="3" id="KW-1185">Reference proteome</keyword>
<dbReference type="SUPFAM" id="SSF159006">
    <property type="entry name" value="YopX-like"/>
    <property type="match status" value="1"/>
</dbReference>
<proteinExistence type="predicted"/>
<reference evidence="2 3" key="1">
    <citation type="submission" date="2023-07" db="EMBL/GenBank/DDBJ databases">
        <title>Genomic Encyclopedia of Type Strains, Phase IV (KMG-IV): sequencing the most valuable type-strain genomes for metagenomic binning, comparative biology and taxonomic classification.</title>
        <authorList>
            <person name="Goeker M."/>
        </authorList>
    </citation>
    <scope>NUCLEOTIDE SEQUENCE [LARGE SCALE GENOMIC DNA]</scope>
    <source>
        <strain evidence="2 3">DSM 20694</strain>
    </source>
</reference>
<dbReference type="EMBL" id="JAUSUF010000010">
    <property type="protein sequence ID" value="MDQ0150587.1"/>
    <property type="molecule type" value="Genomic_DNA"/>
</dbReference>
<dbReference type="Gene3D" id="3.30.1490.160">
    <property type="entry name" value="ctc02137 like domains"/>
    <property type="match status" value="1"/>
</dbReference>
<dbReference type="InterPro" id="IPR023385">
    <property type="entry name" value="YopX-like_C"/>
</dbReference>
<sequence>MREIKFRAWNKEKNIMVYKDEDMSSCYWDGVDCSDIEMVNCRLMNEDYIWMQYTGLKDKNNKGIYEGDILRCKCKIRGYEYFKKDEKIFEYKNNVIEWWQSSCNLGYRLRNAKGYTMMIKPSCLKVMEVEVIGNIYENPELLEVEE</sequence>
<name>A0ABT9UW84_9FIRM</name>
<organism evidence="2 3">
    <name type="scientific">Eubacterium multiforme</name>
    <dbReference type="NCBI Taxonomy" id="83339"/>
    <lineage>
        <taxon>Bacteria</taxon>
        <taxon>Bacillati</taxon>
        <taxon>Bacillota</taxon>
        <taxon>Clostridia</taxon>
        <taxon>Eubacteriales</taxon>
        <taxon>Eubacteriaceae</taxon>
        <taxon>Eubacterium</taxon>
    </lineage>
</organism>
<gene>
    <name evidence="2" type="ORF">J2S18_002535</name>
</gene>
<comment type="caution">
    <text evidence="2">The sequence shown here is derived from an EMBL/GenBank/DDBJ whole genome shotgun (WGS) entry which is preliminary data.</text>
</comment>
<protein>
    <submittedName>
        <fullName evidence="2">Phage protein (TIGR01671 family)</fullName>
    </submittedName>
</protein>
<accession>A0ABT9UW84</accession>
<evidence type="ECO:0000313" key="2">
    <source>
        <dbReference type="EMBL" id="MDQ0150587.1"/>
    </source>
</evidence>
<evidence type="ECO:0000259" key="1">
    <source>
        <dbReference type="Pfam" id="PF09643"/>
    </source>
</evidence>
<dbReference type="RefSeq" id="WP_307487316.1">
    <property type="nucleotide sequence ID" value="NZ_JAUSUF010000010.1"/>
</dbReference>
<feature type="domain" description="YopX protein" evidence="1">
    <location>
        <begin position="5"/>
        <end position="143"/>
    </location>
</feature>